<keyword evidence="7" id="KW-0325">Glycoprotein</keyword>
<dbReference type="PANTHER" id="PTHR42643">
    <property type="entry name" value="IONOTROPIC RECEPTOR 20A-RELATED"/>
    <property type="match status" value="1"/>
</dbReference>
<keyword evidence="4 8" id="KW-1133">Transmembrane helix</keyword>
<feature type="transmembrane region" description="Helical" evidence="8">
    <location>
        <begin position="368"/>
        <end position="387"/>
    </location>
</feature>
<name>A0A6I8V5U8_DROPS</name>
<evidence type="ECO:0000256" key="3">
    <source>
        <dbReference type="ARBA" id="ARBA00022692"/>
    </source>
</evidence>
<keyword evidence="5 8" id="KW-0472">Membrane</keyword>
<dbReference type="KEGG" id="dpo:6898681"/>
<keyword evidence="3 8" id="KW-0812">Transmembrane</keyword>
<gene>
    <name evidence="11" type="primary">LOC6898681</name>
</gene>
<feature type="transmembrane region" description="Helical" evidence="8">
    <location>
        <begin position="301"/>
        <end position="327"/>
    </location>
</feature>
<dbReference type="SUPFAM" id="SSF53850">
    <property type="entry name" value="Periplasmic binding protein-like II"/>
    <property type="match status" value="1"/>
</dbReference>
<keyword evidence="10" id="KW-1185">Reference proteome</keyword>
<evidence type="ECO:0000256" key="5">
    <source>
        <dbReference type="ARBA" id="ARBA00023136"/>
    </source>
</evidence>
<evidence type="ECO:0000256" key="6">
    <source>
        <dbReference type="ARBA" id="ARBA00023170"/>
    </source>
</evidence>
<dbReference type="Proteomes" id="UP000001819">
    <property type="component" value="Chromosome 3"/>
</dbReference>
<reference evidence="10" key="1">
    <citation type="submission" date="2024-06" db="UniProtKB">
        <authorList>
            <consortium name="RefSeq"/>
        </authorList>
    </citation>
    <scope>NUCLEOTIDE SEQUENCE [LARGE SCALE GENOMIC DNA]</scope>
    <source>
        <strain evidence="10">MV2-25</strain>
    </source>
</reference>
<keyword evidence="2" id="KW-1003">Cell membrane</keyword>
<evidence type="ECO:0000256" key="7">
    <source>
        <dbReference type="ARBA" id="ARBA00023180"/>
    </source>
</evidence>
<keyword evidence="9" id="KW-0732">Signal</keyword>
<evidence type="ECO:0000256" key="4">
    <source>
        <dbReference type="ARBA" id="ARBA00022989"/>
    </source>
</evidence>
<feature type="chain" id="PRO_5026011304" evidence="9">
    <location>
        <begin position="19"/>
        <end position="600"/>
    </location>
</feature>
<keyword evidence="6" id="KW-0675">Receptor</keyword>
<comment type="subcellular location">
    <subcellularLocation>
        <location evidence="1">Cell membrane</location>
        <topology evidence="1">Multi-pass membrane protein</topology>
    </subcellularLocation>
</comment>
<sequence length="600" mass="69943">MASLGIVVLLFCLGDVGGQLSDITNRSELDLEETLLRLLLRLRLEEHFDTLLIYGQECVFHTLSKRLEASTVLASSGSSDYDWNFSSSTLILSCGASAEKEGNYRTLIKLQMRRRLLYLTEDIQPEEVCDNYSLKEQYNIAMVKADFVQSGSIYTCRCFQELNFEKLDLFDHKPIFVEQFRNMRGATIKTLADQLAPRSMSYHDEKTGEEKMTGFVANLLNSFAQKLNARLQLTSELRSKVGILNYYGNISKWVDEDLLDIGMSLDTTWIRSNFDTMTYPYVTGSFCFMVPHPPKVPYRQIYTMIVDPLVLGIIFVLFCLFSLLLIYSQQMSWKGLTVANILLNDKSLRGLLGQSFPFPRDSSKQMKLVCFLLCFASVMMTTMYEAYLQSFFTSPPPEPLLRSFNDVQHSRYKVAISQDDLKLLLASGHQGIQQLSENRTCIFEDYNEFLNLRESFNASFIFPVTNLRWHTYVEQQKFFAEPVFYFSDDICINRFFFLAVQVRRHLPYRELFEEHMLRQKEFGFLKFWIDRSFYDMVRLRLTPLKDFSSPEALWDAIFLEDISWIMSLYMVAILLCCFCFALELWVSRCWSKWGRCRAPN</sequence>
<evidence type="ECO:0000313" key="11">
    <source>
        <dbReference type="RefSeq" id="XP_002138686.2"/>
    </source>
</evidence>
<dbReference type="PANTHER" id="PTHR42643:SF41">
    <property type="entry name" value="IONOTROPIC RECEPTOR 20A-RELATED"/>
    <property type="match status" value="1"/>
</dbReference>
<evidence type="ECO:0000256" key="8">
    <source>
        <dbReference type="SAM" id="Phobius"/>
    </source>
</evidence>
<feature type="transmembrane region" description="Helical" evidence="8">
    <location>
        <begin position="562"/>
        <end position="585"/>
    </location>
</feature>
<dbReference type="AlphaFoldDB" id="A0A6I8V5U8"/>
<dbReference type="FunCoup" id="A0A6I8V5U8">
    <property type="interactions" value="10"/>
</dbReference>
<protein>
    <submittedName>
        <fullName evidence="11">Uncharacterized protein</fullName>
    </submittedName>
</protein>
<dbReference type="GO" id="GO:0005886">
    <property type="term" value="C:plasma membrane"/>
    <property type="evidence" value="ECO:0007669"/>
    <property type="project" value="UniProtKB-SubCell"/>
</dbReference>
<accession>A0A6I8V5U8</accession>
<evidence type="ECO:0000256" key="9">
    <source>
        <dbReference type="SAM" id="SignalP"/>
    </source>
</evidence>
<evidence type="ECO:0000313" key="10">
    <source>
        <dbReference type="Proteomes" id="UP000001819"/>
    </source>
</evidence>
<organism evidence="10 11">
    <name type="scientific">Drosophila pseudoobscura pseudoobscura</name>
    <name type="common">Fruit fly</name>
    <dbReference type="NCBI Taxonomy" id="46245"/>
    <lineage>
        <taxon>Eukaryota</taxon>
        <taxon>Metazoa</taxon>
        <taxon>Ecdysozoa</taxon>
        <taxon>Arthropoda</taxon>
        <taxon>Hexapoda</taxon>
        <taxon>Insecta</taxon>
        <taxon>Pterygota</taxon>
        <taxon>Neoptera</taxon>
        <taxon>Endopterygota</taxon>
        <taxon>Diptera</taxon>
        <taxon>Brachycera</taxon>
        <taxon>Muscomorpha</taxon>
        <taxon>Ephydroidea</taxon>
        <taxon>Drosophilidae</taxon>
        <taxon>Drosophila</taxon>
        <taxon>Sophophora</taxon>
    </lineage>
</organism>
<dbReference type="InterPro" id="IPR052192">
    <property type="entry name" value="Insect_Ionotropic_Sensory_Rcpt"/>
</dbReference>
<dbReference type="InParanoid" id="A0A6I8V5U8"/>
<evidence type="ECO:0000256" key="1">
    <source>
        <dbReference type="ARBA" id="ARBA00004651"/>
    </source>
</evidence>
<evidence type="ECO:0000256" key="2">
    <source>
        <dbReference type="ARBA" id="ARBA00022475"/>
    </source>
</evidence>
<feature type="signal peptide" evidence="9">
    <location>
        <begin position="1"/>
        <end position="18"/>
    </location>
</feature>
<proteinExistence type="predicted"/>
<dbReference type="RefSeq" id="XP_002138686.2">
    <property type="nucleotide sequence ID" value="XM_002138650.2"/>
</dbReference>
<reference evidence="11" key="2">
    <citation type="submission" date="2025-08" db="UniProtKB">
        <authorList>
            <consortium name="RefSeq"/>
        </authorList>
    </citation>
    <scope>IDENTIFICATION</scope>
    <source>
        <strain evidence="11">MV-25-SWS-2005</strain>
        <tissue evidence="11">Whole body</tissue>
    </source>
</reference>